<evidence type="ECO:0000256" key="2">
    <source>
        <dbReference type="ARBA" id="ARBA00004589"/>
    </source>
</evidence>
<feature type="transmembrane region" description="Helical" evidence="15">
    <location>
        <begin position="232"/>
        <end position="259"/>
    </location>
</feature>
<feature type="transmembrane region" description="Helical" evidence="15">
    <location>
        <begin position="312"/>
        <end position="331"/>
    </location>
</feature>
<evidence type="ECO:0000256" key="13">
    <source>
        <dbReference type="ARBA" id="ARBA00038359"/>
    </source>
</evidence>
<dbReference type="Pfam" id="PF05730">
    <property type="entry name" value="CFEM"/>
    <property type="match status" value="1"/>
</dbReference>
<keyword evidence="14" id="KW-0349">Heme</keyword>
<dbReference type="GO" id="GO:0005576">
    <property type="term" value="C:extracellular region"/>
    <property type="evidence" value="ECO:0007669"/>
    <property type="project" value="UniProtKB-SubCell"/>
</dbReference>
<evidence type="ECO:0000256" key="16">
    <source>
        <dbReference type="SAM" id="SignalP"/>
    </source>
</evidence>
<keyword evidence="11 14" id="KW-1015">Disulfide bond</keyword>
<dbReference type="GO" id="GO:0098552">
    <property type="term" value="C:side of membrane"/>
    <property type="evidence" value="ECO:0007669"/>
    <property type="project" value="UniProtKB-KW"/>
</dbReference>
<protein>
    <recommendedName>
        <fullName evidence="17">CFEM domain-containing protein</fullName>
    </recommendedName>
</protein>
<evidence type="ECO:0000256" key="11">
    <source>
        <dbReference type="ARBA" id="ARBA00023157"/>
    </source>
</evidence>
<proteinExistence type="inferred from homology"/>
<keyword evidence="12" id="KW-0449">Lipoprotein</keyword>
<dbReference type="InterPro" id="IPR008427">
    <property type="entry name" value="Extracellular_membr_CFEM_dom"/>
</dbReference>
<feature type="transmembrane region" description="Helical" evidence="15">
    <location>
        <begin position="202"/>
        <end position="220"/>
    </location>
</feature>
<feature type="transmembrane region" description="Helical" evidence="15">
    <location>
        <begin position="279"/>
        <end position="300"/>
    </location>
</feature>
<keyword evidence="9 15" id="KW-1133">Transmembrane helix</keyword>
<feature type="binding site" description="axial binding residue" evidence="14">
    <location>
        <position position="52"/>
    </location>
    <ligand>
        <name>heme</name>
        <dbReference type="ChEBI" id="CHEBI:30413"/>
    </ligand>
    <ligandPart>
        <name>Fe</name>
        <dbReference type="ChEBI" id="CHEBI:18248"/>
    </ligandPart>
</feature>
<evidence type="ECO:0000256" key="14">
    <source>
        <dbReference type="PROSITE-ProRule" id="PRU01356"/>
    </source>
</evidence>
<keyword evidence="19" id="KW-1185">Reference proteome</keyword>
<keyword evidence="5" id="KW-0964">Secreted</keyword>
<comment type="subcellular location">
    <subcellularLocation>
        <location evidence="2">Membrane</location>
        <topology evidence="2">Lipid-anchor</topology>
        <topology evidence="2">GPI-anchor</topology>
    </subcellularLocation>
    <subcellularLocation>
        <location evidence="1">Membrane</location>
        <topology evidence="1">Multi-pass membrane protein</topology>
    </subcellularLocation>
    <subcellularLocation>
        <location evidence="3">Secreted</location>
    </subcellularLocation>
</comment>
<accession>A0AAD6GEH0</accession>
<evidence type="ECO:0000256" key="1">
    <source>
        <dbReference type="ARBA" id="ARBA00004141"/>
    </source>
</evidence>
<keyword evidence="14" id="KW-0479">Metal-binding</keyword>
<dbReference type="Pfam" id="PF20684">
    <property type="entry name" value="Fung_rhodopsin"/>
    <property type="match status" value="1"/>
</dbReference>
<keyword evidence="6" id="KW-0325">Glycoprotein</keyword>
<dbReference type="InterPro" id="IPR052337">
    <property type="entry name" value="SAT4-like"/>
</dbReference>
<keyword evidence="7 15" id="KW-0812">Transmembrane</keyword>
<feature type="transmembrane region" description="Helical" evidence="15">
    <location>
        <begin position="351"/>
        <end position="371"/>
    </location>
</feature>
<reference evidence="18 19" key="1">
    <citation type="journal article" date="2023" name="IMA Fungus">
        <title>Comparative genomic study of the Penicillium genus elucidates a diverse pangenome and 15 lateral gene transfer events.</title>
        <authorList>
            <person name="Petersen C."/>
            <person name="Sorensen T."/>
            <person name="Nielsen M.R."/>
            <person name="Sondergaard T.E."/>
            <person name="Sorensen J.L."/>
            <person name="Fitzpatrick D.A."/>
            <person name="Frisvad J.C."/>
            <person name="Nielsen K.L."/>
        </authorList>
    </citation>
    <scope>NUCLEOTIDE SEQUENCE [LARGE SCALE GENOMIC DNA]</scope>
    <source>
        <strain evidence="18 19">IBT 35679</strain>
    </source>
</reference>
<dbReference type="SMART" id="SM00747">
    <property type="entry name" value="CFEM"/>
    <property type="match status" value="1"/>
</dbReference>
<evidence type="ECO:0000256" key="12">
    <source>
        <dbReference type="ARBA" id="ARBA00023288"/>
    </source>
</evidence>
<keyword evidence="6" id="KW-0336">GPI-anchor</keyword>
<evidence type="ECO:0000256" key="4">
    <source>
        <dbReference type="ARBA" id="ARBA00010031"/>
    </source>
</evidence>
<evidence type="ECO:0000256" key="6">
    <source>
        <dbReference type="ARBA" id="ARBA00022622"/>
    </source>
</evidence>
<feature type="disulfide bond" evidence="14">
    <location>
        <begin position="48"/>
        <end position="55"/>
    </location>
</feature>
<dbReference type="AlphaFoldDB" id="A0AAD6GEH0"/>
<feature type="disulfide bond" evidence="14">
    <location>
        <begin position="38"/>
        <end position="69"/>
    </location>
</feature>
<feature type="signal peptide" evidence="16">
    <location>
        <begin position="1"/>
        <end position="20"/>
    </location>
</feature>
<evidence type="ECO:0000313" key="19">
    <source>
        <dbReference type="Proteomes" id="UP001220324"/>
    </source>
</evidence>
<evidence type="ECO:0000256" key="5">
    <source>
        <dbReference type="ARBA" id="ARBA00022525"/>
    </source>
</evidence>
<feature type="disulfide bond" evidence="14">
    <location>
        <begin position="34"/>
        <end position="74"/>
    </location>
</feature>
<keyword evidence="10 15" id="KW-0472">Membrane</keyword>
<comment type="similarity">
    <text evidence="13">Belongs to the SAT4 family.</text>
</comment>
<organism evidence="18 19">
    <name type="scientific">Penicillium frequentans</name>
    <dbReference type="NCBI Taxonomy" id="3151616"/>
    <lineage>
        <taxon>Eukaryota</taxon>
        <taxon>Fungi</taxon>
        <taxon>Dikarya</taxon>
        <taxon>Ascomycota</taxon>
        <taxon>Pezizomycotina</taxon>
        <taxon>Eurotiomycetes</taxon>
        <taxon>Eurotiomycetidae</taxon>
        <taxon>Eurotiales</taxon>
        <taxon>Aspergillaceae</taxon>
        <taxon>Penicillium</taxon>
    </lineage>
</organism>
<feature type="domain" description="CFEM" evidence="17">
    <location>
        <begin position="6"/>
        <end position="117"/>
    </location>
</feature>
<dbReference type="Proteomes" id="UP001220324">
    <property type="component" value="Unassembled WGS sequence"/>
</dbReference>
<evidence type="ECO:0000256" key="9">
    <source>
        <dbReference type="ARBA" id="ARBA00022989"/>
    </source>
</evidence>
<comment type="similarity">
    <text evidence="4">Belongs to the RBT5 family.</text>
</comment>
<dbReference type="InterPro" id="IPR049326">
    <property type="entry name" value="Rhodopsin_dom_fungi"/>
</dbReference>
<feature type="chain" id="PRO_5042064033" description="CFEM domain-containing protein" evidence="16">
    <location>
        <begin position="21"/>
        <end position="445"/>
    </location>
</feature>
<keyword evidence="8 16" id="KW-0732">Signal</keyword>
<dbReference type="PROSITE" id="PS52012">
    <property type="entry name" value="CFEM"/>
    <property type="match status" value="1"/>
</dbReference>
<name>A0AAD6GEH0_9EURO</name>
<evidence type="ECO:0000259" key="17">
    <source>
        <dbReference type="PROSITE" id="PS52012"/>
    </source>
</evidence>
<feature type="disulfide bond" evidence="14">
    <location>
        <begin position="57"/>
        <end position="90"/>
    </location>
</feature>
<dbReference type="GO" id="GO:0046872">
    <property type="term" value="F:metal ion binding"/>
    <property type="evidence" value="ECO:0007669"/>
    <property type="project" value="UniProtKB-UniRule"/>
</dbReference>
<dbReference type="PANTHER" id="PTHR33048">
    <property type="entry name" value="PTH11-LIKE INTEGRAL MEMBRANE PROTEIN (AFU_ORTHOLOGUE AFUA_5G11245)"/>
    <property type="match status" value="1"/>
</dbReference>
<evidence type="ECO:0000256" key="10">
    <source>
        <dbReference type="ARBA" id="ARBA00023136"/>
    </source>
</evidence>
<dbReference type="PANTHER" id="PTHR33048:SF160">
    <property type="entry name" value="SAT4 FAMILY MEMBRANE PROTEIN"/>
    <property type="match status" value="1"/>
</dbReference>
<evidence type="ECO:0000256" key="8">
    <source>
        <dbReference type="ARBA" id="ARBA00022729"/>
    </source>
</evidence>
<gene>
    <name evidence="18" type="ORF">N7494_007723</name>
</gene>
<evidence type="ECO:0000256" key="3">
    <source>
        <dbReference type="ARBA" id="ARBA00004613"/>
    </source>
</evidence>
<feature type="transmembrane region" description="Helical" evidence="15">
    <location>
        <begin position="139"/>
        <end position="160"/>
    </location>
</feature>
<evidence type="ECO:0000256" key="7">
    <source>
        <dbReference type="ARBA" id="ARBA00022692"/>
    </source>
</evidence>
<keyword evidence="14" id="KW-0408">Iron</keyword>
<dbReference type="EMBL" id="JAQIZZ010000006">
    <property type="protein sequence ID" value="KAJ5538244.1"/>
    <property type="molecule type" value="Genomic_DNA"/>
</dbReference>
<sequence length="445" mass="49817">MRILGVVALVATFLTTTVVAESAEAQLAAILPTCALECMATAMTHTSCAATDQTCLCKDTNYSAILEECVMTSCTIRQSLTTKNVTETACGAPIRDRTNIVFYTGIIGGVIAFITFSLRMVARLRCCGGMFGWDDFTMVLTMCLVIPLSALSGVLANTGLGRDMWTLPFENITRILYVSMLIMDPFFTSNPYYTQIYFWDELIYLSILPMTKISICCFYLRIFPDRQFRNVTYFVIGLNVAYLVAFVLISVFQCWPLPYAWLHWDGEGNYKCNHINAQGWSAAAINMILDILVMALPLRQLYHLNLSTRKKVYVMCMFGLGLFVTLVSILRLKSLINFASTTNLTWDYVAIGYWSTIECDVGVICACLPAIRSLLRRVAPTLFGDTEHVKSYGLSSHQSRGAGSRFEGPIYVHHDIHVHSKSDTRQFYPLGDMANSSEARLNYKA</sequence>
<evidence type="ECO:0000256" key="15">
    <source>
        <dbReference type="SAM" id="Phobius"/>
    </source>
</evidence>
<feature type="transmembrane region" description="Helical" evidence="15">
    <location>
        <begin position="100"/>
        <end position="118"/>
    </location>
</feature>
<evidence type="ECO:0000313" key="18">
    <source>
        <dbReference type="EMBL" id="KAJ5538244.1"/>
    </source>
</evidence>
<comment type="caution">
    <text evidence="18">The sequence shown here is derived from an EMBL/GenBank/DDBJ whole genome shotgun (WGS) entry which is preliminary data.</text>
</comment>